<dbReference type="FunFam" id="2.60.120.290:FF:000043">
    <property type="entry name" value="Enteropeptidase"/>
    <property type="match status" value="1"/>
</dbReference>
<dbReference type="Ensembl" id="ENSOANT00000008892.3">
    <property type="protein sequence ID" value="ENSOANP00000008890.3"/>
    <property type="gene ID" value="ENSOANG00000005588.3"/>
</dbReference>
<evidence type="ECO:0000259" key="20">
    <source>
        <dbReference type="PROSITE" id="PS50060"/>
    </source>
</evidence>
<dbReference type="SUPFAM" id="SSF57424">
    <property type="entry name" value="LDL receptor-like module"/>
    <property type="match status" value="2"/>
</dbReference>
<keyword evidence="8" id="KW-0735">Signal-anchor</keyword>
<dbReference type="InterPro" id="IPR043504">
    <property type="entry name" value="Peptidase_S1_PA_chymotrypsin"/>
</dbReference>
<evidence type="ECO:0000259" key="18">
    <source>
        <dbReference type="PROSITE" id="PS01180"/>
    </source>
</evidence>
<reference evidence="23" key="3">
    <citation type="submission" date="2025-09" db="UniProtKB">
        <authorList>
            <consortium name="Ensembl"/>
        </authorList>
    </citation>
    <scope>IDENTIFICATION</scope>
    <source>
        <strain evidence="23">Glennie</strain>
    </source>
</reference>
<dbReference type="AlphaFoldDB" id="F6PXZ4"/>
<feature type="domain" description="MAM" evidence="20">
    <location>
        <begin position="370"/>
        <end position="529"/>
    </location>
</feature>
<dbReference type="Gene3D" id="3.10.250.10">
    <property type="entry name" value="SRCR-like domain"/>
    <property type="match status" value="1"/>
</dbReference>
<dbReference type="InterPro" id="IPR023415">
    <property type="entry name" value="LDLR_class-A_CS"/>
</dbReference>
<feature type="region of interest" description="Disordered" evidence="16">
    <location>
        <begin position="1043"/>
        <end position="1093"/>
    </location>
</feature>
<reference evidence="23" key="2">
    <citation type="submission" date="2025-08" db="UniProtKB">
        <authorList>
            <consortium name="Ensembl"/>
        </authorList>
    </citation>
    <scope>IDENTIFICATION</scope>
    <source>
        <strain evidence="23">Glennie</strain>
    </source>
</reference>
<dbReference type="SUPFAM" id="SSF49854">
    <property type="entry name" value="Spermadhesin, CUB domain"/>
    <property type="match status" value="2"/>
</dbReference>
<dbReference type="Gene3D" id="2.60.120.290">
    <property type="entry name" value="Spermadhesin, CUB domain"/>
    <property type="match status" value="2"/>
</dbReference>
<evidence type="ECO:0000256" key="15">
    <source>
        <dbReference type="RuleBase" id="RU363034"/>
    </source>
</evidence>
<dbReference type="PROSITE" id="PS50287">
    <property type="entry name" value="SRCR_2"/>
    <property type="match status" value="1"/>
</dbReference>
<comment type="caution">
    <text evidence="14">Lacks conserved residue(s) required for the propagation of feature annotation.</text>
</comment>
<evidence type="ECO:0000256" key="5">
    <source>
        <dbReference type="ARBA" id="ARBA00022737"/>
    </source>
</evidence>
<comment type="subcellular location">
    <subcellularLocation>
        <location evidence="1">Membrane</location>
        <topology evidence="1">Single-pass type II membrane protein</topology>
    </subcellularLocation>
</comment>
<dbReference type="PANTHER" id="PTHR24252:SF16">
    <property type="entry name" value="TRANSMEMBRANE SERINE PROTEASE 15"/>
    <property type="match status" value="1"/>
</dbReference>
<reference evidence="23 24" key="1">
    <citation type="journal article" date="2008" name="Nature">
        <title>Genome analysis of the platypus reveals unique signatures of evolution.</title>
        <authorList>
            <person name="Warren W.C."/>
            <person name="Hillier L.W."/>
            <person name="Marshall Graves J.A."/>
            <person name="Birney E."/>
            <person name="Ponting C.P."/>
            <person name="Grutzner F."/>
            <person name="Belov K."/>
            <person name="Miller W."/>
            <person name="Clarke L."/>
            <person name="Chinwalla A.T."/>
            <person name="Yang S.P."/>
            <person name="Heger A."/>
            <person name="Locke D.P."/>
            <person name="Miethke P."/>
            <person name="Waters P.D."/>
            <person name="Veyrunes F."/>
            <person name="Fulton L."/>
            <person name="Fulton B."/>
            <person name="Graves T."/>
            <person name="Wallis J."/>
            <person name="Puente X.S."/>
            <person name="Lopez-Otin C."/>
            <person name="Ordonez G.R."/>
            <person name="Eichler E.E."/>
            <person name="Chen L."/>
            <person name="Cheng Z."/>
            <person name="Deakin J.E."/>
            <person name="Alsop A."/>
            <person name="Thompson K."/>
            <person name="Kirby P."/>
            <person name="Papenfuss A.T."/>
            <person name="Wakefield M.J."/>
            <person name="Olender T."/>
            <person name="Lancet D."/>
            <person name="Huttley G.A."/>
            <person name="Smit A.F."/>
            <person name="Pask A."/>
            <person name="Temple-Smith P."/>
            <person name="Batzer M.A."/>
            <person name="Walker J.A."/>
            <person name="Konkel M.K."/>
            <person name="Harris R.S."/>
            <person name="Whittington C.M."/>
            <person name="Wong E.S."/>
            <person name="Gemmell N.J."/>
            <person name="Buschiazzo E."/>
            <person name="Vargas Jentzsch I.M."/>
            <person name="Merkel A."/>
            <person name="Schmitz J."/>
            <person name="Zemann A."/>
            <person name="Churakov G."/>
            <person name="Kriegs J.O."/>
            <person name="Brosius J."/>
            <person name="Murchison E.P."/>
            <person name="Sachidanandam R."/>
            <person name="Smith C."/>
            <person name="Hannon G.J."/>
            <person name="Tsend-Ayush E."/>
            <person name="McMillan D."/>
            <person name="Attenborough R."/>
            <person name="Rens W."/>
            <person name="Ferguson-Smith M."/>
            <person name="Lefevre C.M."/>
            <person name="Sharp J.A."/>
            <person name="Nicholas K.R."/>
            <person name="Ray D.A."/>
            <person name="Kube M."/>
            <person name="Reinhardt R."/>
            <person name="Pringle T.H."/>
            <person name="Taylor J."/>
            <person name="Jones R.C."/>
            <person name="Nixon B."/>
            <person name="Dacheux J.L."/>
            <person name="Niwa H."/>
            <person name="Sekita Y."/>
            <person name="Huang X."/>
            <person name="Stark A."/>
            <person name="Kheradpour P."/>
            <person name="Kellis M."/>
            <person name="Flicek P."/>
            <person name="Chen Y."/>
            <person name="Webber C."/>
            <person name="Hardison R."/>
            <person name="Nelson J."/>
            <person name="Hallsworth-Pepin K."/>
            <person name="Delehaunty K."/>
            <person name="Markovic C."/>
            <person name="Minx P."/>
            <person name="Feng Y."/>
            <person name="Kremitzki C."/>
            <person name="Mitreva M."/>
            <person name="Glasscock J."/>
            <person name="Wylie T."/>
            <person name="Wohldmann P."/>
            <person name="Thiru P."/>
            <person name="Nhan M.N."/>
            <person name="Pohl C.S."/>
            <person name="Smith S.M."/>
            <person name="Hou S."/>
            <person name="Nefedov M."/>
            <person name="de Jong P.J."/>
            <person name="Renfree M.B."/>
            <person name="Mardis E.R."/>
            <person name="Wilson R.K."/>
        </authorList>
    </citation>
    <scope>NUCLEOTIDE SEQUENCE [LARGE SCALE GENOMIC DNA]</scope>
    <source>
        <strain evidence="23 24">Glennie</strain>
    </source>
</reference>
<comment type="similarity">
    <text evidence="2">Belongs to the DMBT1 family.</text>
</comment>
<dbReference type="PRINTS" id="PR00722">
    <property type="entry name" value="CHYMOTRYPSIN"/>
</dbReference>
<evidence type="ECO:0000259" key="21">
    <source>
        <dbReference type="PROSITE" id="PS50240"/>
    </source>
</evidence>
<dbReference type="PROSITE" id="PS50240">
    <property type="entry name" value="TRYPSIN_DOM"/>
    <property type="match status" value="1"/>
</dbReference>
<organism evidence="23 24">
    <name type="scientific">Ornithorhynchus anatinus</name>
    <name type="common">Duckbill platypus</name>
    <dbReference type="NCBI Taxonomy" id="9258"/>
    <lineage>
        <taxon>Eukaryota</taxon>
        <taxon>Metazoa</taxon>
        <taxon>Chordata</taxon>
        <taxon>Craniata</taxon>
        <taxon>Vertebrata</taxon>
        <taxon>Euteleostomi</taxon>
        <taxon>Mammalia</taxon>
        <taxon>Monotremata</taxon>
        <taxon>Ornithorhynchidae</taxon>
        <taxon>Ornithorhynchus</taxon>
    </lineage>
</organism>
<dbReference type="Pfam" id="PF00629">
    <property type="entry name" value="MAM"/>
    <property type="match status" value="1"/>
</dbReference>
<dbReference type="Pfam" id="PF00057">
    <property type="entry name" value="Ldl_recept_a"/>
    <property type="match status" value="2"/>
</dbReference>
<evidence type="ECO:0000256" key="3">
    <source>
        <dbReference type="ARBA" id="ARBA00022670"/>
    </source>
</evidence>
<evidence type="ECO:0000256" key="10">
    <source>
        <dbReference type="ARBA" id="ARBA00023136"/>
    </source>
</evidence>
<evidence type="ECO:0000259" key="19">
    <source>
        <dbReference type="PROSITE" id="PS50024"/>
    </source>
</evidence>
<keyword evidence="24" id="KW-1185">Reference proteome</keyword>
<dbReference type="InterPro" id="IPR001190">
    <property type="entry name" value="SRCR"/>
</dbReference>
<evidence type="ECO:0000256" key="14">
    <source>
        <dbReference type="PROSITE-ProRule" id="PRU00196"/>
    </source>
</evidence>
<dbReference type="InterPro" id="IPR018114">
    <property type="entry name" value="TRYPSIN_HIS"/>
</dbReference>
<dbReference type="InterPro" id="IPR036055">
    <property type="entry name" value="LDL_receptor-like_sf"/>
</dbReference>
<dbReference type="GO" id="GO:0016020">
    <property type="term" value="C:membrane"/>
    <property type="evidence" value="ECO:0007669"/>
    <property type="project" value="UniProtKB-SubCell"/>
</dbReference>
<dbReference type="SUPFAM" id="SSF50494">
    <property type="entry name" value="Trypsin-like serine proteases"/>
    <property type="match status" value="1"/>
</dbReference>
<dbReference type="Pfam" id="PF01390">
    <property type="entry name" value="SEA"/>
    <property type="match status" value="1"/>
</dbReference>
<dbReference type="HOGENOM" id="CLU_011803_0_0_1"/>
<dbReference type="SUPFAM" id="SSF82671">
    <property type="entry name" value="SEA domain"/>
    <property type="match status" value="1"/>
</dbReference>
<feature type="domain" description="SRCR" evidence="22">
    <location>
        <begin position="705"/>
        <end position="751"/>
    </location>
</feature>
<dbReference type="CDD" id="cd00112">
    <property type="entry name" value="LDLa"/>
    <property type="match status" value="2"/>
</dbReference>
<dbReference type="PROSITE" id="PS50060">
    <property type="entry name" value="MAM_2"/>
    <property type="match status" value="1"/>
</dbReference>
<evidence type="ECO:0000256" key="9">
    <source>
        <dbReference type="ARBA" id="ARBA00022989"/>
    </source>
</evidence>
<keyword evidence="9 17" id="KW-1133">Transmembrane helix</keyword>
<dbReference type="InterPro" id="IPR002172">
    <property type="entry name" value="LDrepeatLR_classA_rpt"/>
</dbReference>
<evidence type="ECO:0000256" key="7">
    <source>
        <dbReference type="ARBA" id="ARBA00022825"/>
    </source>
</evidence>
<dbReference type="FunFam" id="3.10.250.10:FF:000029">
    <property type="entry name" value="Enteropeptidase"/>
    <property type="match status" value="1"/>
</dbReference>
<dbReference type="PROSITE" id="PS00134">
    <property type="entry name" value="TRYPSIN_HIS"/>
    <property type="match status" value="1"/>
</dbReference>
<feature type="disulfide bond" evidence="13">
    <location>
        <begin position="689"/>
        <end position="704"/>
    </location>
</feature>
<dbReference type="Gene3D" id="2.40.10.10">
    <property type="entry name" value="Trypsin-like serine proteases"/>
    <property type="match status" value="2"/>
</dbReference>
<dbReference type="CDD" id="cd00190">
    <property type="entry name" value="Tryp_SPc"/>
    <property type="match status" value="1"/>
</dbReference>
<dbReference type="PROSITE" id="PS50024">
    <property type="entry name" value="SEA"/>
    <property type="match status" value="1"/>
</dbReference>
<evidence type="ECO:0000259" key="22">
    <source>
        <dbReference type="PROSITE" id="PS50287"/>
    </source>
</evidence>
<dbReference type="SUPFAM" id="SSF49899">
    <property type="entry name" value="Concanavalin A-like lectins/glucanases"/>
    <property type="match status" value="1"/>
</dbReference>
<name>F6PXZ4_ORNAN</name>
<evidence type="ECO:0000256" key="2">
    <source>
        <dbReference type="ARBA" id="ARBA00009931"/>
    </source>
</evidence>
<keyword evidence="12" id="KW-0325">Glycoprotein</keyword>
<dbReference type="InterPro" id="IPR001254">
    <property type="entry name" value="Trypsin_dom"/>
</dbReference>
<dbReference type="InterPro" id="IPR001314">
    <property type="entry name" value="Peptidase_S1A"/>
</dbReference>
<keyword evidence="5" id="KW-0677">Repeat</keyword>
<dbReference type="SMART" id="SM00202">
    <property type="entry name" value="SR"/>
    <property type="match status" value="1"/>
</dbReference>
<dbReference type="Gene3D" id="4.10.400.10">
    <property type="entry name" value="Low-density Lipoprotein Receptor"/>
    <property type="match status" value="2"/>
</dbReference>
<gene>
    <name evidence="23" type="primary">TMPRSS15</name>
</gene>
<dbReference type="Bgee" id="ENSOANG00000005588">
    <property type="expression patterns" value="Expressed in testis"/>
</dbReference>
<dbReference type="Gene3D" id="2.60.120.200">
    <property type="match status" value="1"/>
</dbReference>
<dbReference type="InterPro" id="IPR036364">
    <property type="entry name" value="SEA_dom_sf"/>
</dbReference>
<dbReference type="FunFam" id="3.30.70.960:FF:000007">
    <property type="entry name" value="Enteropeptidase"/>
    <property type="match status" value="1"/>
</dbReference>
<dbReference type="SMART" id="SM00042">
    <property type="entry name" value="CUB"/>
    <property type="match status" value="2"/>
</dbReference>
<dbReference type="Pfam" id="PF00089">
    <property type="entry name" value="Trypsin"/>
    <property type="match status" value="1"/>
</dbReference>
<dbReference type="GeneTree" id="ENSGT00940000159353"/>
<dbReference type="FunFam" id="2.60.120.290:FF:000005">
    <property type="entry name" value="Procollagen C-endopeptidase enhancer 1"/>
    <property type="match status" value="1"/>
</dbReference>
<dbReference type="Proteomes" id="UP000002279">
    <property type="component" value="Chromosome 17"/>
</dbReference>
<sequence>MSKRSSPGTRHPLSSYEILLSALFVASALVSVGLLVVSWLAVRDSETEPGTGHGTRGTFKIASGASFSPGLRDNSSADFKILAFDVQQMIDEIFRASHLKNEFKTSRVLQFRNGSVMVDFDLFFSRRVSDGNAKDALVRGIEANGSSLLLTLRVDPSSVGILGRWTVATLTVFSPPRPASGLSGVCRELTRRGRTHNRSVPAPTTSGCSAGTRPCAGGQDYCIPRDFLCDGFPDCPDASDEDPRDCATVCDGQFLLTGPSGNFHSMNYPKPYNSNIACQWVIRVNQGSAIQLNFASFDTQHYADVLYIYEGTRRNKVLRASLWGKDPGTFRIFSHEATVEFVADFDENEHTGFHATYGAFGIDELNGEKINCDFEDGFCYWIQDLQDEDEWERIQGYTFPPQTGPSYDHTFGNSSGFYISTPVGPGGRRERVRLLSLPLVPASGPVCFSFWYHMYGDAVYRLSVNISDEHNGEKTVFQKEGNYGDNWNYGQVTLNETVPFQVAFDAHRNRGPSDIALDDVGLAAGSCNAGPYPEPTPVPTTTAAPEFPTNCGGPVKLSEPNSTFSSMNYPNIYPNQAFCIWYLHAEEGKNIRLHFQTFDLENVVDVVEVRDGSGEDSRLLAVYTGPGPMQDVYSTTNTMTVLLITDKTVGRSGFLANFTSGYNLGMEEPCQGGGFRCGSGECIAAEHLCDGHRHCQDGSDEAECVRLFDGSLSNSGLVQFRVEREWRTACAENWSPGVSDEVCRLLSLGSGNASRSVLSTGNGSFVTLSPAPNGSLPTCSRVALPPPGLRVACGRKMVAEEAGPKIVGGADAREGEWPWIVALFYNGRFSCGASLVNHEWLVSAAHCVYGRNLIPSRWQALLGLHSTLNLTSPHAVRRTIDRIVIHPLYNKRTKDADLAMMRLHLTVNYTDYIQPVCLPEADQPFPPGIDCTIAGWGKTSSQGSTAAVLQEATIPLVSNEQCQRWMPEYIITAKMMCGGYERGGVDSCQGDSGGPLVRREGGRWLLAGVTSFGYQCALPRRPGVYARTTVFAHWIRRFLRQSAGRRPRASPGPGGRRGLRVGEGTDGGWTRARPRRARQRDSWLEHGPGIRAR</sequence>
<feature type="domain" description="CUB" evidence="18">
    <location>
        <begin position="250"/>
        <end position="360"/>
    </location>
</feature>
<dbReference type="PROSITE" id="PS01209">
    <property type="entry name" value="LDLRA_1"/>
    <property type="match status" value="2"/>
</dbReference>
<keyword evidence="10 17" id="KW-0472">Membrane</keyword>
<dbReference type="SMART" id="SM00020">
    <property type="entry name" value="Tryp_SPc"/>
    <property type="match status" value="1"/>
</dbReference>
<evidence type="ECO:0000313" key="23">
    <source>
        <dbReference type="Ensembl" id="ENSOANP00000008890.3"/>
    </source>
</evidence>
<feature type="domain" description="SEA" evidence="19">
    <location>
        <begin position="51"/>
        <end position="166"/>
    </location>
</feature>
<dbReference type="Gene3D" id="3.30.70.960">
    <property type="entry name" value="SEA domain"/>
    <property type="match status" value="1"/>
</dbReference>
<feature type="domain" description="CUB" evidence="18">
    <location>
        <begin position="551"/>
        <end position="661"/>
    </location>
</feature>
<dbReference type="CDD" id="cd06263">
    <property type="entry name" value="MAM"/>
    <property type="match status" value="1"/>
</dbReference>
<dbReference type="Pfam" id="PF00431">
    <property type="entry name" value="CUB"/>
    <property type="match status" value="2"/>
</dbReference>
<dbReference type="PROSITE" id="PS00135">
    <property type="entry name" value="TRYPSIN_SER"/>
    <property type="match status" value="1"/>
</dbReference>
<proteinExistence type="inferred from homology"/>
<feature type="disulfide bond" evidence="13">
    <location>
        <begin position="677"/>
        <end position="695"/>
    </location>
</feature>
<dbReference type="InterPro" id="IPR000082">
    <property type="entry name" value="SEA_dom"/>
</dbReference>
<dbReference type="InterPro" id="IPR013320">
    <property type="entry name" value="ConA-like_dom_sf"/>
</dbReference>
<evidence type="ECO:0000256" key="6">
    <source>
        <dbReference type="ARBA" id="ARBA00022801"/>
    </source>
</evidence>
<dbReference type="CDD" id="cd00041">
    <property type="entry name" value="CUB"/>
    <property type="match status" value="2"/>
</dbReference>
<protein>
    <submittedName>
        <fullName evidence="23">Transmembrane serine protease 15</fullName>
    </submittedName>
</protein>
<dbReference type="SMART" id="SM00192">
    <property type="entry name" value="LDLa"/>
    <property type="match status" value="2"/>
</dbReference>
<dbReference type="FunFam" id="2.60.120.200:FF:000128">
    <property type="entry name" value="enteropeptidase isoform X2"/>
    <property type="match status" value="1"/>
</dbReference>
<dbReference type="InterPro" id="IPR033116">
    <property type="entry name" value="TRYPSIN_SER"/>
</dbReference>
<accession>F6PXZ4</accession>
<dbReference type="PROSITE" id="PS01180">
    <property type="entry name" value="CUB"/>
    <property type="match status" value="2"/>
</dbReference>
<dbReference type="InterPro" id="IPR000859">
    <property type="entry name" value="CUB_dom"/>
</dbReference>
<dbReference type="InterPro" id="IPR035914">
    <property type="entry name" value="Sperma_CUB_dom_sf"/>
</dbReference>
<evidence type="ECO:0000256" key="8">
    <source>
        <dbReference type="ARBA" id="ARBA00022968"/>
    </source>
</evidence>
<evidence type="ECO:0000256" key="1">
    <source>
        <dbReference type="ARBA" id="ARBA00004606"/>
    </source>
</evidence>
<dbReference type="MEROPS" id="S01.156"/>
<dbReference type="SMART" id="SM00137">
    <property type="entry name" value="MAM"/>
    <property type="match status" value="1"/>
</dbReference>
<keyword evidence="7 15" id="KW-0720">Serine protease</keyword>
<dbReference type="PANTHER" id="PTHR24252">
    <property type="entry name" value="ACROSIN-RELATED"/>
    <property type="match status" value="1"/>
</dbReference>
<keyword evidence="4 17" id="KW-0812">Transmembrane</keyword>
<dbReference type="InterPro" id="IPR009003">
    <property type="entry name" value="Peptidase_S1_PA"/>
</dbReference>
<dbReference type="SUPFAM" id="SSF56487">
    <property type="entry name" value="SRCR-like"/>
    <property type="match status" value="1"/>
</dbReference>
<keyword evidence="3 15" id="KW-0645">Protease</keyword>
<dbReference type="InterPro" id="IPR036772">
    <property type="entry name" value="SRCR-like_dom_sf"/>
</dbReference>
<dbReference type="GO" id="GO:0006508">
    <property type="term" value="P:proteolysis"/>
    <property type="evidence" value="ECO:0007669"/>
    <property type="project" value="UniProtKB-KW"/>
</dbReference>
<dbReference type="GO" id="GO:0009566">
    <property type="term" value="P:fertilization"/>
    <property type="evidence" value="ECO:0007669"/>
    <property type="project" value="UniProtKB-ARBA"/>
</dbReference>
<evidence type="ECO:0000256" key="11">
    <source>
        <dbReference type="ARBA" id="ARBA00023157"/>
    </source>
</evidence>
<evidence type="ECO:0000256" key="16">
    <source>
        <dbReference type="SAM" id="MobiDB-lite"/>
    </source>
</evidence>
<keyword evidence="6 15" id="KW-0378">Hydrolase</keyword>
<dbReference type="FunFam" id="2.40.10.10:FF:000003">
    <property type="entry name" value="Transmembrane serine protease 3"/>
    <property type="match status" value="1"/>
</dbReference>
<dbReference type="PROSITE" id="PS50068">
    <property type="entry name" value="LDLRA_2"/>
    <property type="match status" value="2"/>
</dbReference>
<feature type="domain" description="Peptidase S1" evidence="21">
    <location>
        <begin position="806"/>
        <end position="1040"/>
    </location>
</feature>
<evidence type="ECO:0000256" key="13">
    <source>
        <dbReference type="PROSITE-ProRule" id="PRU00124"/>
    </source>
</evidence>
<evidence type="ECO:0000256" key="12">
    <source>
        <dbReference type="ARBA" id="ARBA00023180"/>
    </source>
</evidence>
<evidence type="ECO:0000313" key="24">
    <source>
        <dbReference type="Proteomes" id="UP000002279"/>
    </source>
</evidence>
<feature type="disulfide bond" evidence="13">
    <location>
        <begin position="670"/>
        <end position="682"/>
    </location>
</feature>
<dbReference type="SMART" id="SM00200">
    <property type="entry name" value="SEA"/>
    <property type="match status" value="1"/>
</dbReference>
<evidence type="ECO:0000256" key="4">
    <source>
        <dbReference type="ARBA" id="ARBA00022692"/>
    </source>
</evidence>
<dbReference type="GO" id="GO:0004252">
    <property type="term" value="F:serine-type endopeptidase activity"/>
    <property type="evidence" value="ECO:0007669"/>
    <property type="project" value="InterPro"/>
</dbReference>
<feature type="transmembrane region" description="Helical" evidence="17">
    <location>
        <begin position="20"/>
        <end position="42"/>
    </location>
</feature>
<evidence type="ECO:0000256" key="17">
    <source>
        <dbReference type="SAM" id="Phobius"/>
    </source>
</evidence>
<keyword evidence="11 13" id="KW-1015">Disulfide bond</keyword>
<dbReference type="InterPro" id="IPR000998">
    <property type="entry name" value="MAM_dom"/>
</dbReference>